<gene>
    <name evidence="2" type="ORF">I598_3134</name>
</gene>
<sequence length="160" mass="16981">MSTAVRPRPAATADEAARPVRRTVEVWSAAVGMALTTVLAGGFALVVNRTDEQTFADALLPAMRGAGLVADTVALEDAFTGARTLAAWFGFTVVAVLLLGTIGIFLARRRPRRRSTGWWFLAAGLVCLVGSQLVLYPVAFLFFVSAGLFALRKPDLGSTP</sequence>
<keyword evidence="1" id="KW-0812">Transmembrane</keyword>
<dbReference type="PATRIC" id="fig|1300344.3.peg.3154"/>
<keyword evidence="3" id="KW-1185">Reference proteome</keyword>
<dbReference type="AlphaFoldDB" id="A0A168FWZ3"/>
<dbReference type="OrthoDB" id="5073702at2"/>
<feature type="transmembrane region" description="Helical" evidence="1">
    <location>
        <begin position="26"/>
        <end position="47"/>
    </location>
</feature>
<proteinExistence type="predicted"/>
<dbReference type="KEGG" id="ido:I598_3134"/>
<dbReference type="EMBL" id="CP014209">
    <property type="protein sequence ID" value="ANC32649.1"/>
    <property type="molecule type" value="Genomic_DNA"/>
</dbReference>
<evidence type="ECO:0000313" key="2">
    <source>
        <dbReference type="EMBL" id="ANC32649.1"/>
    </source>
</evidence>
<dbReference type="Proteomes" id="UP000076794">
    <property type="component" value="Chromosome"/>
</dbReference>
<accession>A0A168FWZ3</accession>
<reference evidence="2 3" key="1">
    <citation type="submission" date="2016-01" db="EMBL/GenBank/DDBJ databases">
        <title>Complete genome sequence of a soil Actinobacterium, Isoptericola dokdonensis DS-3.</title>
        <authorList>
            <person name="Kwon S.-K."/>
            <person name="Kim J.F."/>
        </authorList>
    </citation>
    <scope>NUCLEOTIDE SEQUENCE [LARGE SCALE GENOMIC DNA]</scope>
    <source>
        <strain evidence="2 3">DS-3</strain>
    </source>
</reference>
<feature type="transmembrane region" description="Helical" evidence="1">
    <location>
        <begin position="85"/>
        <end position="106"/>
    </location>
</feature>
<protein>
    <recommendedName>
        <fullName evidence="4">DUF4064 domain-containing protein</fullName>
    </recommendedName>
</protein>
<dbReference type="STRING" id="1300344.I598_3134"/>
<feature type="transmembrane region" description="Helical" evidence="1">
    <location>
        <begin position="118"/>
        <end position="151"/>
    </location>
</feature>
<keyword evidence="1" id="KW-1133">Transmembrane helix</keyword>
<evidence type="ECO:0000256" key="1">
    <source>
        <dbReference type="SAM" id="Phobius"/>
    </source>
</evidence>
<evidence type="ECO:0008006" key="4">
    <source>
        <dbReference type="Google" id="ProtNLM"/>
    </source>
</evidence>
<dbReference type="RefSeq" id="WP_068203955.1">
    <property type="nucleotide sequence ID" value="NZ_CP014209.1"/>
</dbReference>
<evidence type="ECO:0000313" key="3">
    <source>
        <dbReference type="Proteomes" id="UP000076794"/>
    </source>
</evidence>
<organism evidence="2 3">
    <name type="scientific">Isoptericola dokdonensis DS-3</name>
    <dbReference type="NCBI Taxonomy" id="1300344"/>
    <lineage>
        <taxon>Bacteria</taxon>
        <taxon>Bacillati</taxon>
        <taxon>Actinomycetota</taxon>
        <taxon>Actinomycetes</taxon>
        <taxon>Micrococcales</taxon>
        <taxon>Promicromonosporaceae</taxon>
        <taxon>Isoptericola</taxon>
    </lineage>
</organism>
<name>A0A168FWZ3_9MICO</name>
<keyword evidence="1" id="KW-0472">Membrane</keyword>